<protein>
    <submittedName>
        <fullName evidence="3">Cupin</fullName>
    </submittedName>
</protein>
<feature type="region of interest" description="Disordered" evidence="1">
    <location>
        <begin position="53"/>
        <end position="82"/>
    </location>
</feature>
<comment type="caution">
    <text evidence="3">The sequence shown here is derived from an EMBL/GenBank/DDBJ whole genome shotgun (WGS) entry which is preliminary data.</text>
</comment>
<dbReference type="OrthoDB" id="4518480at2"/>
<dbReference type="RefSeq" id="WP_135340050.1">
    <property type="nucleotide sequence ID" value="NZ_JBHLTX010000060.1"/>
</dbReference>
<evidence type="ECO:0000259" key="2">
    <source>
        <dbReference type="Pfam" id="PF08007"/>
    </source>
</evidence>
<gene>
    <name evidence="3" type="ORF">E4099_17715</name>
</gene>
<evidence type="ECO:0000313" key="3">
    <source>
        <dbReference type="EMBL" id="TGB06948.1"/>
    </source>
</evidence>
<sequence length="447" mass="49014">MSAPLTVVNDAFDWRTFTERHWDRGPVLYRSVNPAPFVEAEVFAAATAACRAGDGSTPVPPTAGLTVEREQRTHPRPLLPRDADGSFEGYGERLSGELTGRRHALVISGFHSFDFALWRREREFYAGLWEIVGLPLTGAITTLFHGTYEHSPVGVHKDRFATFMFGLKGRKRMRFWPRRPWDEPVSTVLDYARYRAGSFEAEVGPGDLLYWPSGYYHVGESAGPEAATSVNVGVPREEHQAGYELEDLLIDLDPAALTGRRGPDSLLTPVDAPMFSPTPGPDGLLPPELPEGLRRSMDAFRQFGAPRTVGDRATAVSLRRWTAGGFEPVPEPTGLRRLTDESVIEADPPHPIRWAPLGATDTASTVCAANGHDTTTAASPSEVARLLDPLLSGKRVLVGDLLSGFRPSRTAVPEDAARLSAEREGVRRLLERLESFRGLTRVRTSGA</sequence>
<dbReference type="Proteomes" id="UP000297948">
    <property type="component" value="Unassembled WGS sequence"/>
</dbReference>
<dbReference type="InterPro" id="IPR003347">
    <property type="entry name" value="JmjC_dom"/>
</dbReference>
<proteinExistence type="predicted"/>
<dbReference type="SUPFAM" id="SSF51197">
    <property type="entry name" value="Clavaminate synthase-like"/>
    <property type="match status" value="1"/>
</dbReference>
<dbReference type="Pfam" id="PF08007">
    <property type="entry name" value="JmjC_2"/>
    <property type="match status" value="1"/>
</dbReference>
<organism evidence="3 4">
    <name type="scientific">Streptomyces palmae</name>
    <dbReference type="NCBI Taxonomy" id="1701085"/>
    <lineage>
        <taxon>Bacteria</taxon>
        <taxon>Bacillati</taxon>
        <taxon>Actinomycetota</taxon>
        <taxon>Actinomycetes</taxon>
        <taxon>Kitasatosporales</taxon>
        <taxon>Streptomycetaceae</taxon>
        <taxon>Streptomyces</taxon>
    </lineage>
</organism>
<keyword evidence="4" id="KW-1185">Reference proteome</keyword>
<name>A0A4Z0H7R1_9ACTN</name>
<dbReference type="EMBL" id="SRID01000160">
    <property type="protein sequence ID" value="TGB06948.1"/>
    <property type="molecule type" value="Genomic_DNA"/>
</dbReference>
<dbReference type="Gene3D" id="2.60.120.650">
    <property type="entry name" value="Cupin"/>
    <property type="match status" value="1"/>
</dbReference>
<evidence type="ECO:0000256" key="1">
    <source>
        <dbReference type="SAM" id="MobiDB-lite"/>
    </source>
</evidence>
<dbReference type="AlphaFoldDB" id="A0A4Z0H7R1"/>
<reference evidence="3 4" key="1">
    <citation type="submission" date="2019-03" db="EMBL/GenBank/DDBJ databases">
        <authorList>
            <person name="Gonzalez-Pimentel J.L."/>
        </authorList>
    </citation>
    <scope>NUCLEOTIDE SEQUENCE [LARGE SCALE GENOMIC DNA]</scope>
    <source>
        <strain evidence="3 4">JCM 31289</strain>
    </source>
</reference>
<evidence type="ECO:0000313" key="4">
    <source>
        <dbReference type="Proteomes" id="UP000297948"/>
    </source>
</evidence>
<feature type="domain" description="JmjC" evidence="2">
    <location>
        <begin position="147"/>
        <end position="234"/>
    </location>
</feature>
<accession>A0A4Z0H7R1</accession>
<feature type="compositionally biased region" description="Basic and acidic residues" evidence="1">
    <location>
        <begin position="67"/>
        <end position="82"/>
    </location>
</feature>